<evidence type="ECO:0000313" key="1">
    <source>
        <dbReference type="EMBL" id="MBM6922228.1"/>
    </source>
</evidence>
<name>A0ABS2GL15_9FIRM</name>
<gene>
    <name evidence="1" type="ORF">H9X81_00775</name>
</gene>
<sequence length="62" mass="7534">MQQLAEEYLHSAELLDQRIRQLRGSLDQLYGKEYLHALRRIDLLRQEYYETRAVGLYLLRHS</sequence>
<protein>
    <submittedName>
        <fullName evidence="1">Uncharacterized protein</fullName>
    </submittedName>
</protein>
<proteinExistence type="predicted"/>
<organism evidence="1 2">
    <name type="scientific">Hydrogenoanaerobacterium saccharovorans</name>
    <dbReference type="NCBI Taxonomy" id="474960"/>
    <lineage>
        <taxon>Bacteria</taxon>
        <taxon>Bacillati</taxon>
        <taxon>Bacillota</taxon>
        <taxon>Clostridia</taxon>
        <taxon>Eubacteriales</taxon>
        <taxon>Oscillospiraceae</taxon>
        <taxon>Hydrogenoanaerobacterium</taxon>
    </lineage>
</organism>
<dbReference type="EMBL" id="JACSNR010000001">
    <property type="protein sequence ID" value="MBM6922228.1"/>
    <property type="molecule type" value="Genomic_DNA"/>
</dbReference>
<dbReference type="Proteomes" id="UP000724149">
    <property type="component" value="Unassembled WGS sequence"/>
</dbReference>
<accession>A0ABS2GL15</accession>
<evidence type="ECO:0000313" key="2">
    <source>
        <dbReference type="Proteomes" id="UP000724149"/>
    </source>
</evidence>
<reference evidence="1 2" key="1">
    <citation type="journal article" date="2021" name="Sci. Rep.">
        <title>The distribution of antibiotic resistance genes in chicken gut microbiota commensals.</title>
        <authorList>
            <person name="Juricova H."/>
            <person name="Matiasovicova J."/>
            <person name="Kubasova T."/>
            <person name="Cejkova D."/>
            <person name="Rychlik I."/>
        </authorList>
    </citation>
    <scope>NUCLEOTIDE SEQUENCE [LARGE SCALE GENOMIC DNA]</scope>
    <source>
        <strain evidence="1 2">An564</strain>
    </source>
</reference>
<keyword evidence="2" id="KW-1185">Reference proteome</keyword>
<dbReference type="RefSeq" id="WP_177503657.1">
    <property type="nucleotide sequence ID" value="NZ_JACSNR010000001.1"/>
</dbReference>
<comment type="caution">
    <text evidence="1">The sequence shown here is derived from an EMBL/GenBank/DDBJ whole genome shotgun (WGS) entry which is preliminary data.</text>
</comment>